<dbReference type="FunCoup" id="A0A0Q9X9K7">
    <property type="interactions" value="21"/>
</dbReference>
<dbReference type="Pfam" id="PF00379">
    <property type="entry name" value="Chitin_bind_4"/>
    <property type="match status" value="1"/>
</dbReference>
<dbReference type="GO" id="GO:0008010">
    <property type="term" value="F:structural constituent of chitin-based larval cuticle"/>
    <property type="evidence" value="ECO:0007669"/>
    <property type="project" value="TreeGrafter"/>
</dbReference>
<organism evidence="4 5">
    <name type="scientific">Drosophila mojavensis</name>
    <name type="common">Fruit fly</name>
    <dbReference type="NCBI Taxonomy" id="7230"/>
    <lineage>
        <taxon>Eukaryota</taxon>
        <taxon>Metazoa</taxon>
        <taxon>Ecdysozoa</taxon>
        <taxon>Arthropoda</taxon>
        <taxon>Hexapoda</taxon>
        <taxon>Insecta</taxon>
        <taxon>Pterygota</taxon>
        <taxon>Neoptera</taxon>
        <taxon>Endopterygota</taxon>
        <taxon>Diptera</taxon>
        <taxon>Brachycera</taxon>
        <taxon>Muscomorpha</taxon>
        <taxon>Ephydroidea</taxon>
        <taxon>Drosophilidae</taxon>
        <taxon>Drosophila</taxon>
    </lineage>
</organism>
<dbReference type="InterPro" id="IPR050468">
    <property type="entry name" value="Cuticle_Struct_Prot"/>
</dbReference>
<proteinExistence type="predicted"/>
<dbReference type="InParanoid" id="A0A0Q9X9K7"/>
<evidence type="ECO:0000313" key="4">
    <source>
        <dbReference type="EMBL" id="KRG05068.1"/>
    </source>
</evidence>
<keyword evidence="5" id="KW-1185">Reference proteome</keyword>
<dbReference type="KEGG" id="dmo:Dmoj_GI26028"/>
<dbReference type="InterPro" id="IPR031311">
    <property type="entry name" value="CHIT_BIND_RR_consensus"/>
</dbReference>
<name>A0A0Q9X9K7_DROMO</name>
<evidence type="ECO:0000256" key="3">
    <source>
        <dbReference type="SAM" id="SignalP"/>
    </source>
</evidence>
<dbReference type="PANTHER" id="PTHR10380:SF237">
    <property type="entry name" value="CUTICULAR PROTEIN 65AU, ISOFORM A-RELATED"/>
    <property type="match status" value="1"/>
</dbReference>
<protein>
    <submittedName>
        <fullName evidence="4">Uncharacterized protein</fullName>
    </submittedName>
</protein>
<dbReference type="PANTHER" id="PTHR10380">
    <property type="entry name" value="CUTICLE PROTEIN"/>
    <property type="match status" value="1"/>
</dbReference>
<reference evidence="4 5" key="1">
    <citation type="journal article" date="2007" name="Nature">
        <title>Evolution of genes and genomes on the Drosophila phylogeny.</title>
        <authorList>
            <consortium name="Drosophila 12 Genomes Consortium"/>
            <person name="Clark A.G."/>
            <person name="Eisen M.B."/>
            <person name="Smith D.R."/>
            <person name="Bergman C.M."/>
            <person name="Oliver B."/>
            <person name="Markow T.A."/>
            <person name="Kaufman T.C."/>
            <person name="Kellis M."/>
            <person name="Gelbart W."/>
            <person name="Iyer V.N."/>
            <person name="Pollard D.A."/>
            <person name="Sackton T.B."/>
            <person name="Larracuente A.M."/>
            <person name="Singh N.D."/>
            <person name="Abad J.P."/>
            <person name="Abt D.N."/>
            <person name="Adryan B."/>
            <person name="Aguade M."/>
            <person name="Akashi H."/>
            <person name="Anderson W.W."/>
            <person name="Aquadro C.F."/>
            <person name="Ardell D.H."/>
            <person name="Arguello R."/>
            <person name="Artieri C.G."/>
            <person name="Barbash D.A."/>
            <person name="Barker D."/>
            <person name="Barsanti P."/>
            <person name="Batterham P."/>
            <person name="Batzoglou S."/>
            <person name="Begun D."/>
            <person name="Bhutkar A."/>
            <person name="Blanco E."/>
            <person name="Bosak S.A."/>
            <person name="Bradley R.K."/>
            <person name="Brand A.D."/>
            <person name="Brent M.R."/>
            <person name="Brooks A.N."/>
            <person name="Brown R.H."/>
            <person name="Butlin R.K."/>
            <person name="Caggese C."/>
            <person name="Calvi B.R."/>
            <person name="Bernardo de Carvalho A."/>
            <person name="Caspi A."/>
            <person name="Castrezana S."/>
            <person name="Celniker S.E."/>
            <person name="Chang J.L."/>
            <person name="Chapple C."/>
            <person name="Chatterji S."/>
            <person name="Chinwalla A."/>
            <person name="Civetta A."/>
            <person name="Clifton S.W."/>
            <person name="Comeron J.M."/>
            <person name="Costello J.C."/>
            <person name="Coyne J.A."/>
            <person name="Daub J."/>
            <person name="David R.G."/>
            <person name="Delcher A.L."/>
            <person name="Delehaunty K."/>
            <person name="Do C.B."/>
            <person name="Ebling H."/>
            <person name="Edwards K."/>
            <person name="Eickbush T."/>
            <person name="Evans J.D."/>
            <person name="Filipski A."/>
            <person name="Findeiss S."/>
            <person name="Freyhult E."/>
            <person name="Fulton L."/>
            <person name="Fulton R."/>
            <person name="Garcia A.C."/>
            <person name="Gardiner A."/>
            <person name="Garfield D.A."/>
            <person name="Garvin B.E."/>
            <person name="Gibson G."/>
            <person name="Gilbert D."/>
            <person name="Gnerre S."/>
            <person name="Godfrey J."/>
            <person name="Good R."/>
            <person name="Gotea V."/>
            <person name="Gravely B."/>
            <person name="Greenberg A.J."/>
            <person name="Griffiths-Jones S."/>
            <person name="Gross S."/>
            <person name="Guigo R."/>
            <person name="Gustafson E.A."/>
            <person name="Haerty W."/>
            <person name="Hahn M.W."/>
            <person name="Halligan D.L."/>
            <person name="Halpern A.L."/>
            <person name="Halter G.M."/>
            <person name="Han M.V."/>
            <person name="Heger A."/>
            <person name="Hillier L."/>
            <person name="Hinrichs A.S."/>
            <person name="Holmes I."/>
            <person name="Hoskins R.A."/>
            <person name="Hubisz M.J."/>
            <person name="Hultmark D."/>
            <person name="Huntley M.A."/>
            <person name="Jaffe D.B."/>
            <person name="Jagadeeshan S."/>
            <person name="Jeck W.R."/>
            <person name="Johnson J."/>
            <person name="Jones C.D."/>
            <person name="Jordan W.C."/>
            <person name="Karpen G.H."/>
            <person name="Kataoka E."/>
            <person name="Keightley P.D."/>
            <person name="Kheradpour P."/>
            <person name="Kirkness E.F."/>
            <person name="Koerich L.B."/>
            <person name="Kristiansen K."/>
            <person name="Kudrna D."/>
            <person name="Kulathinal R.J."/>
            <person name="Kumar S."/>
            <person name="Kwok R."/>
            <person name="Lander E."/>
            <person name="Langley C.H."/>
            <person name="Lapoint R."/>
            <person name="Lazzaro B.P."/>
            <person name="Lee S.J."/>
            <person name="Levesque L."/>
            <person name="Li R."/>
            <person name="Lin C.F."/>
            <person name="Lin M.F."/>
            <person name="Lindblad-Toh K."/>
            <person name="Llopart A."/>
            <person name="Long M."/>
            <person name="Low L."/>
            <person name="Lozovsky E."/>
            <person name="Lu J."/>
            <person name="Luo M."/>
            <person name="Machado C.A."/>
            <person name="Makalowski W."/>
            <person name="Marzo M."/>
            <person name="Matsuda M."/>
            <person name="Matzkin L."/>
            <person name="McAllister B."/>
            <person name="McBride C.S."/>
            <person name="McKernan B."/>
            <person name="McKernan K."/>
            <person name="Mendez-Lago M."/>
            <person name="Minx P."/>
            <person name="Mollenhauer M.U."/>
            <person name="Montooth K."/>
            <person name="Mount S.M."/>
            <person name="Mu X."/>
            <person name="Myers E."/>
            <person name="Negre B."/>
            <person name="Newfeld S."/>
            <person name="Nielsen R."/>
            <person name="Noor M.A."/>
            <person name="O'Grady P."/>
            <person name="Pachter L."/>
            <person name="Papaceit M."/>
            <person name="Parisi M.J."/>
            <person name="Parisi M."/>
            <person name="Parts L."/>
            <person name="Pedersen J.S."/>
            <person name="Pesole G."/>
            <person name="Phillippy A.M."/>
            <person name="Ponting C.P."/>
            <person name="Pop M."/>
            <person name="Porcelli D."/>
            <person name="Powell J.R."/>
            <person name="Prohaska S."/>
            <person name="Pruitt K."/>
            <person name="Puig M."/>
            <person name="Quesneville H."/>
            <person name="Ram K.R."/>
            <person name="Rand D."/>
            <person name="Rasmussen M.D."/>
            <person name="Reed L.K."/>
            <person name="Reenan R."/>
            <person name="Reily A."/>
            <person name="Remington K.A."/>
            <person name="Rieger T.T."/>
            <person name="Ritchie M.G."/>
            <person name="Robin C."/>
            <person name="Rogers Y.H."/>
            <person name="Rohde C."/>
            <person name="Rozas J."/>
            <person name="Rubenfield M.J."/>
            <person name="Ruiz A."/>
            <person name="Russo S."/>
            <person name="Salzberg S.L."/>
            <person name="Sanchez-Gracia A."/>
            <person name="Saranga D.J."/>
            <person name="Sato H."/>
            <person name="Schaeffer S.W."/>
            <person name="Schatz M.C."/>
            <person name="Schlenke T."/>
            <person name="Schwartz R."/>
            <person name="Segarra C."/>
            <person name="Singh R.S."/>
            <person name="Sirot L."/>
            <person name="Sirota M."/>
            <person name="Sisneros N.B."/>
            <person name="Smith C.D."/>
            <person name="Smith T.F."/>
            <person name="Spieth J."/>
            <person name="Stage D.E."/>
            <person name="Stark A."/>
            <person name="Stephan W."/>
            <person name="Strausberg R.L."/>
            <person name="Strempel S."/>
            <person name="Sturgill D."/>
            <person name="Sutton G."/>
            <person name="Sutton G.G."/>
            <person name="Tao W."/>
            <person name="Teichmann S."/>
            <person name="Tobari Y.N."/>
            <person name="Tomimura Y."/>
            <person name="Tsolas J.M."/>
            <person name="Valente V.L."/>
            <person name="Venter E."/>
            <person name="Venter J.C."/>
            <person name="Vicario S."/>
            <person name="Vieira F.G."/>
            <person name="Vilella A.J."/>
            <person name="Villasante A."/>
            <person name="Walenz B."/>
            <person name="Wang J."/>
            <person name="Wasserman M."/>
            <person name="Watts T."/>
            <person name="Wilson D."/>
            <person name="Wilson R.K."/>
            <person name="Wing R.A."/>
            <person name="Wolfner M.F."/>
            <person name="Wong A."/>
            <person name="Wong G.K."/>
            <person name="Wu C.I."/>
            <person name="Wu G."/>
            <person name="Yamamoto D."/>
            <person name="Yang H.P."/>
            <person name="Yang S.P."/>
            <person name="Yorke J.A."/>
            <person name="Yoshida K."/>
            <person name="Zdobnov E."/>
            <person name="Zhang P."/>
            <person name="Zhang Y."/>
            <person name="Zimin A.V."/>
            <person name="Baldwin J."/>
            <person name="Abdouelleil A."/>
            <person name="Abdulkadir J."/>
            <person name="Abebe A."/>
            <person name="Abera B."/>
            <person name="Abreu J."/>
            <person name="Acer S.C."/>
            <person name="Aftuck L."/>
            <person name="Alexander A."/>
            <person name="An P."/>
            <person name="Anderson E."/>
            <person name="Anderson S."/>
            <person name="Arachi H."/>
            <person name="Azer M."/>
            <person name="Bachantsang P."/>
            <person name="Barry A."/>
            <person name="Bayul T."/>
            <person name="Berlin A."/>
            <person name="Bessette D."/>
            <person name="Bloom T."/>
            <person name="Blye J."/>
            <person name="Boguslavskiy L."/>
            <person name="Bonnet C."/>
            <person name="Boukhgalter B."/>
            <person name="Bourzgui I."/>
            <person name="Brown A."/>
            <person name="Cahill P."/>
            <person name="Channer S."/>
            <person name="Cheshatsang Y."/>
            <person name="Chuda L."/>
            <person name="Citroen M."/>
            <person name="Collymore A."/>
            <person name="Cooke P."/>
            <person name="Costello M."/>
            <person name="D'Aco K."/>
            <person name="Daza R."/>
            <person name="De Haan G."/>
            <person name="DeGray S."/>
            <person name="DeMaso C."/>
            <person name="Dhargay N."/>
            <person name="Dooley K."/>
            <person name="Dooley E."/>
            <person name="Doricent M."/>
            <person name="Dorje P."/>
            <person name="Dorjee K."/>
            <person name="Dupes A."/>
            <person name="Elong R."/>
            <person name="Falk J."/>
            <person name="Farina A."/>
            <person name="Faro S."/>
            <person name="Ferguson D."/>
            <person name="Fisher S."/>
            <person name="Foley C.D."/>
            <person name="Franke A."/>
            <person name="Friedrich D."/>
            <person name="Gadbois L."/>
            <person name="Gearin G."/>
            <person name="Gearin C.R."/>
            <person name="Giannoukos G."/>
            <person name="Goode T."/>
            <person name="Graham J."/>
            <person name="Grandbois E."/>
            <person name="Grewal S."/>
            <person name="Gyaltsen K."/>
            <person name="Hafez N."/>
            <person name="Hagos B."/>
            <person name="Hall J."/>
            <person name="Henson C."/>
            <person name="Hollinger A."/>
            <person name="Honan T."/>
            <person name="Huard M.D."/>
            <person name="Hughes L."/>
            <person name="Hurhula B."/>
            <person name="Husby M.E."/>
            <person name="Kamat A."/>
            <person name="Kanga B."/>
            <person name="Kashin S."/>
            <person name="Khazanovich D."/>
            <person name="Kisner P."/>
            <person name="Lance K."/>
            <person name="Lara M."/>
            <person name="Lee W."/>
            <person name="Lennon N."/>
            <person name="Letendre F."/>
            <person name="LeVine R."/>
            <person name="Lipovsky A."/>
            <person name="Liu X."/>
            <person name="Liu J."/>
            <person name="Liu S."/>
            <person name="Lokyitsang T."/>
            <person name="Lokyitsang Y."/>
            <person name="Lubonja R."/>
            <person name="Lui A."/>
            <person name="MacDonald P."/>
            <person name="Magnisalis V."/>
            <person name="Maru K."/>
            <person name="Matthews C."/>
            <person name="McCusker W."/>
            <person name="McDonough S."/>
            <person name="Mehta T."/>
            <person name="Meldrim J."/>
            <person name="Meneus L."/>
            <person name="Mihai O."/>
            <person name="Mihalev A."/>
            <person name="Mihova T."/>
            <person name="Mittelman R."/>
            <person name="Mlenga V."/>
            <person name="Montmayeur A."/>
            <person name="Mulrain L."/>
            <person name="Navidi A."/>
            <person name="Naylor J."/>
            <person name="Negash T."/>
            <person name="Nguyen T."/>
            <person name="Nguyen N."/>
            <person name="Nicol R."/>
            <person name="Norbu C."/>
            <person name="Norbu N."/>
            <person name="Novod N."/>
            <person name="O'Neill B."/>
            <person name="Osman S."/>
            <person name="Markiewicz E."/>
            <person name="Oyono O.L."/>
            <person name="Patti C."/>
            <person name="Phunkhang P."/>
            <person name="Pierre F."/>
            <person name="Priest M."/>
            <person name="Raghuraman S."/>
            <person name="Rege F."/>
            <person name="Reyes R."/>
            <person name="Rise C."/>
            <person name="Rogov P."/>
            <person name="Ross K."/>
            <person name="Ryan E."/>
            <person name="Settipalli S."/>
            <person name="Shea T."/>
            <person name="Sherpa N."/>
            <person name="Shi L."/>
            <person name="Shih D."/>
            <person name="Sparrow T."/>
            <person name="Spaulding J."/>
            <person name="Stalker J."/>
            <person name="Stange-Thomann N."/>
            <person name="Stavropoulos S."/>
            <person name="Stone C."/>
            <person name="Strader C."/>
            <person name="Tesfaye S."/>
            <person name="Thomson T."/>
            <person name="Thoulutsang Y."/>
            <person name="Thoulutsang D."/>
            <person name="Topham K."/>
            <person name="Topping I."/>
            <person name="Tsamla T."/>
            <person name="Vassiliev H."/>
            <person name="Vo A."/>
            <person name="Wangchuk T."/>
            <person name="Wangdi T."/>
            <person name="Weiand M."/>
            <person name="Wilkinson J."/>
            <person name="Wilson A."/>
            <person name="Yadav S."/>
            <person name="Young G."/>
            <person name="Yu Q."/>
            <person name="Zembek L."/>
            <person name="Zhong D."/>
            <person name="Zimmer A."/>
            <person name="Zwirko Z."/>
            <person name="Jaffe D.B."/>
            <person name="Alvarez P."/>
            <person name="Brockman W."/>
            <person name="Butler J."/>
            <person name="Chin C."/>
            <person name="Gnerre S."/>
            <person name="Grabherr M."/>
            <person name="Kleber M."/>
            <person name="Mauceli E."/>
            <person name="MacCallum I."/>
        </authorList>
    </citation>
    <scope>NUCLEOTIDE SEQUENCE [LARGE SCALE GENOMIC DNA]</scope>
    <source>
        <strain evidence="5">Tucson 15081-1352.22</strain>
    </source>
</reference>
<dbReference type="EMBL" id="CH933808">
    <property type="protein sequence ID" value="KRG05068.1"/>
    <property type="molecule type" value="Genomic_DNA"/>
</dbReference>
<dbReference type="GO" id="GO:0062129">
    <property type="term" value="C:chitin-based extracellular matrix"/>
    <property type="evidence" value="ECO:0007669"/>
    <property type="project" value="TreeGrafter"/>
</dbReference>
<gene>
    <name evidence="4" type="primary">Dmoj\GI26028</name>
    <name evidence="4" type="ORF">Dmoj_GI26028</name>
</gene>
<keyword evidence="3" id="KW-0732">Signal</keyword>
<dbReference type="PROSITE" id="PS00233">
    <property type="entry name" value="CHIT_BIND_RR_1"/>
    <property type="match status" value="1"/>
</dbReference>
<feature type="signal peptide" evidence="3">
    <location>
        <begin position="1"/>
        <end position="16"/>
    </location>
</feature>
<evidence type="ECO:0000256" key="1">
    <source>
        <dbReference type="ARBA" id="ARBA00022460"/>
    </source>
</evidence>
<accession>A0A0Q9X9K7</accession>
<dbReference type="InterPro" id="IPR000618">
    <property type="entry name" value="Insect_cuticle"/>
</dbReference>
<feature type="chain" id="PRO_5006387683" evidence="3">
    <location>
        <begin position="17"/>
        <end position="123"/>
    </location>
</feature>
<keyword evidence="1 2" id="KW-0193">Cuticle</keyword>
<evidence type="ECO:0000256" key="2">
    <source>
        <dbReference type="PROSITE-ProRule" id="PRU00497"/>
    </source>
</evidence>
<dbReference type="Proteomes" id="UP000009192">
    <property type="component" value="Unassembled WGS sequence"/>
</dbReference>
<dbReference type="OrthoDB" id="6343684at2759"/>
<dbReference type="AlphaFoldDB" id="A0A0Q9X9K7"/>
<sequence length="123" mass="13123">MFKLVLICAVIGMAAAVGIVVSDDSKAEVLSRKEDVRPDGFEALLETSNSISRKESGDEKGNIQGVFGWVSPEGVKVEVSYVADENGYQPKSDSLPTPPPIPDEIERALKWIAANPPAPGSKI</sequence>
<dbReference type="PROSITE" id="PS51155">
    <property type="entry name" value="CHIT_BIND_RR_2"/>
    <property type="match status" value="1"/>
</dbReference>
<evidence type="ECO:0000313" key="5">
    <source>
        <dbReference type="Proteomes" id="UP000009192"/>
    </source>
</evidence>